<dbReference type="EMBL" id="VSSQ01026100">
    <property type="protein sequence ID" value="MPM74642.1"/>
    <property type="molecule type" value="Genomic_DNA"/>
</dbReference>
<dbReference type="AlphaFoldDB" id="A0A645CCN7"/>
<sequence length="93" mass="10725">MLKITKANSFPIDDLTAGWLDPLSDNIQQRCLSCRIITKDANPVITFKYVTERTEKRLIEFLRYIHQFNRLFAKTGTGTNHLNIAAFLDFSFG</sequence>
<protein>
    <submittedName>
        <fullName evidence="1">Uncharacterized protein</fullName>
    </submittedName>
</protein>
<gene>
    <name evidence="1" type="ORF">SDC9_121631</name>
</gene>
<reference evidence="1" key="1">
    <citation type="submission" date="2019-08" db="EMBL/GenBank/DDBJ databases">
        <authorList>
            <person name="Kucharzyk K."/>
            <person name="Murdoch R.W."/>
            <person name="Higgins S."/>
            <person name="Loffler F."/>
        </authorList>
    </citation>
    <scope>NUCLEOTIDE SEQUENCE</scope>
</reference>
<proteinExistence type="predicted"/>
<name>A0A645CCN7_9ZZZZ</name>
<evidence type="ECO:0000313" key="1">
    <source>
        <dbReference type="EMBL" id="MPM74642.1"/>
    </source>
</evidence>
<comment type="caution">
    <text evidence="1">The sequence shown here is derived from an EMBL/GenBank/DDBJ whole genome shotgun (WGS) entry which is preliminary data.</text>
</comment>
<organism evidence="1">
    <name type="scientific">bioreactor metagenome</name>
    <dbReference type="NCBI Taxonomy" id="1076179"/>
    <lineage>
        <taxon>unclassified sequences</taxon>
        <taxon>metagenomes</taxon>
        <taxon>ecological metagenomes</taxon>
    </lineage>
</organism>
<accession>A0A645CCN7</accession>